<dbReference type="KEGG" id="plig:NAG76_09990"/>
<keyword evidence="1" id="KW-0805">Transcription regulation</keyword>
<dbReference type="Pfam" id="PF01614">
    <property type="entry name" value="IclR_C"/>
    <property type="match status" value="1"/>
</dbReference>
<dbReference type="PANTHER" id="PTHR30136">
    <property type="entry name" value="HELIX-TURN-HELIX TRANSCRIPTIONAL REGULATOR, ICLR FAMILY"/>
    <property type="match status" value="1"/>
</dbReference>
<evidence type="ECO:0000313" key="8">
    <source>
        <dbReference type="EMBL" id="URN96520.1"/>
    </source>
</evidence>
<evidence type="ECO:0000259" key="7">
    <source>
        <dbReference type="PROSITE" id="PS51078"/>
    </source>
</evidence>
<dbReference type="InterPro" id="IPR029016">
    <property type="entry name" value="GAF-like_dom_sf"/>
</dbReference>
<dbReference type="Pfam" id="PF09339">
    <property type="entry name" value="HTH_IclR"/>
    <property type="match status" value="1"/>
</dbReference>
<accession>A0A9J6ZKZ8</accession>
<organism evidence="8 9">
    <name type="scientific">Candidatus Pristimantibacillus lignocellulolyticus</name>
    <dbReference type="NCBI Taxonomy" id="2994561"/>
    <lineage>
        <taxon>Bacteria</taxon>
        <taxon>Bacillati</taxon>
        <taxon>Bacillota</taxon>
        <taxon>Bacilli</taxon>
        <taxon>Bacillales</taxon>
        <taxon>Paenibacillaceae</taxon>
        <taxon>Candidatus Pristimantibacillus</taxon>
    </lineage>
</organism>
<dbReference type="Gene3D" id="1.10.10.10">
    <property type="entry name" value="Winged helix-like DNA-binding domain superfamily/Winged helix DNA-binding domain"/>
    <property type="match status" value="1"/>
</dbReference>
<dbReference type="SUPFAM" id="SSF55781">
    <property type="entry name" value="GAF domain-like"/>
    <property type="match status" value="1"/>
</dbReference>
<proteinExistence type="predicted"/>
<dbReference type="PROSITE" id="PS51077">
    <property type="entry name" value="HTH_ICLR"/>
    <property type="match status" value="1"/>
</dbReference>
<evidence type="ECO:0000256" key="2">
    <source>
        <dbReference type="ARBA" id="ARBA00023125"/>
    </source>
</evidence>
<dbReference type="GO" id="GO:0045892">
    <property type="term" value="P:negative regulation of DNA-templated transcription"/>
    <property type="evidence" value="ECO:0007669"/>
    <property type="project" value="TreeGrafter"/>
</dbReference>
<gene>
    <name evidence="8" type="ORF">NAG76_09990</name>
</gene>
<dbReference type="Proteomes" id="UP001056756">
    <property type="component" value="Chromosome"/>
</dbReference>
<dbReference type="InterPro" id="IPR005471">
    <property type="entry name" value="Tscrpt_reg_IclR_N"/>
</dbReference>
<dbReference type="AlphaFoldDB" id="A0A9J6ZKZ8"/>
<dbReference type="InterPro" id="IPR014757">
    <property type="entry name" value="Tscrpt_reg_IclR_C"/>
</dbReference>
<dbReference type="InterPro" id="IPR036388">
    <property type="entry name" value="WH-like_DNA-bd_sf"/>
</dbReference>
<evidence type="ECO:0000259" key="6">
    <source>
        <dbReference type="PROSITE" id="PS51077"/>
    </source>
</evidence>
<sequence>MPIIQAIDRALKIIDLFDEQQTELKITEISEQMSLHKSTVHSLLKTLQLHGYIQQDEQNGKYRLGMRFAEKGQLFLNQLDLRDFVRPSLKKLSSSTGQTTHLVTLEKNEGLYIDKVEGEKAAIRYSRIGRRVPLYTSAAGKVLAAFQKQPLRQHLVMSITFEQKTENTILNAKTYEQELETAIINGYAIDNEENEVGVRCAAVPIFNHNGEIQGAISLSTMVASVGDEELQVFIQQLKQSADEISVKLGYRAK</sequence>
<feature type="domain" description="IclR-ED" evidence="7">
    <location>
        <begin position="67"/>
        <end position="250"/>
    </location>
</feature>
<evidence type="ECO:0000256" key="4">
    <source>
        <dbReference type="ARBA" id="ARBA00058938"/>
    </source>
</evidence>
<reference evidence="8" key="1">
    <citation type="submission" date="2022-05" db="EMBL/GenBank/DDBJ databases">
        <title>Novel bacterial taxa in a minimal lignocellulolytic consortium and its capacity to transform plastics disclosed by genome-resolved metagenomics.</title>
        <authorList>
            <person name="Rodriguez C.A.D."/>
            <person name="Diaz-Garcia L."/>
            <person name="Herrera K."/>
            <person name="Tarazona N.A."/>
            <person name="Sproer C."/>
            <person name="Overmann J."/>
            <person name="Jimenez D.J."/>
        </authorList>
    </citation>
    <scope>NUCLEOTIDE SEQUENCE</scope>
    <source>
        <strain evidence="8">MAG5</strain>
    </source>
</reference>
<evidence type="ECO:0000256" key="1">
    <source>
        <dbReference type="ARBA" id="ARBA00023015"/>
    </source>
</evidence>
<keyword evidence="3" id="KW-0804">Transcription</keyword>
<evidence type="ECO:0000256" key="3">
    <source>
        <dbReference type="ARBA" id="ARBA00023163"/>
    </source>
</evidence>
<dbReference type="Gene3D" id="3.30.450.40">
    <property type="match status" value="1"/>
</dbReference>
<evidence type="ECO:0000256" key="5">
    <source>
        <dbReference type="ARBA" id="ARBA00070406"/>
    </source>
</evidence>
<dbReference type="GO" id="GO:0003677">
    <property type="term" value="F:DNA binding"/>
    <property type="evidence" value="ECO:0007669"/>
    <property type="project" value="UniProtKB-KW"/>
</dbReference>
<evidence type="ECO:0000313" key="9">
    <source>
        <dbReference type="Proteomes" id="UP001056756"/>
    </source>
</evidence>
<feature type="domain" description="HTH iclR-type" evidence="6">
    <location>
        <begin position="4"/>
        <end position="66"/>
    </location>
</feature>
<dbReference type="InterPro" id="IPR050707">
    <property type="entry name" value="HTH_MetabolicPath_Reg"/>
</dbReference>
<dbReference type="FunFam" id="1.10.10.10:FF:000056">
    <property type="entry name" value="IclR family transcriptional regulator"/>
    <property type="match status" value="1"/>
</dbReference>
<dbReference type="EMBL" id="CP097899">
    <property type="protein sequence ID" value="URN96520.1"/>
    <property type="molecule type" value="Genomic_DNA"/>
</dbReference>
<dbReference type="PANTHER" id="PTHR30136:SF7">
    <property type="entry name" value="HTH-TYPE TRANSCRIPTIONAL REGULATOR KDGR-RELATED"/>
    <property type="match status" value="1"/>
</dbReference>
<comment type="function">
    <text evidence="4">May be an activator protein for the gylABX operon.</text>
</comment>
<dbReference type="InterPro" id="IPR036390">
    <property type="entry name" value="WH_DNA-bd_sf"/>
</dbReference>
<dbReference type="GO" id="GO:0003700">
    <property type="term" value="F:DNA-binding transcription factor activity"/>
    <property type="evidence" value="ECO:0007669"/>
    <property type="project" value="TreeGrafter"/>
</dbReference>
<dbReference type="PROSITE" id="PS51078">
    <property type="entry name" value="ICLR_ED"/>
    <property type="match status" value="1"/>
</dbReference>
<name>A0A9J6ZKZ8_9BACL</name>
<protein>
    <recommendedName>
        <fullName evidence="5">Glycerol operon regulatory protein</fullName>
    </recommendedName>
</protein>
<keyword evidence="2" id="KW-0238">DNA-binding</keyword>
<dbReference type="SUPFAM" id="SSF46785">
    <property type="entry name" value="Winged helix' DNA-binding domain"/>
    <property type="match status" value="1"/>
</dbReference>
<dbReference type="SMART" id="SM00346">
    <property type="entry name" value="HTH_ICLR"/>
    <property type="match status" value="1"/>
</dbReference>